<evidence type="ECO:0000313" key="2">
    <source>
        <dbReference type="EMBL" id="KAF5321889.1"/>
    </source>
</evidence>
<feature type="compositionally biased region" description="Low complexity" evidence="1">
    <location>
        <begin position="442"/>
        <end position="461"/>
    </location>
</feature>
<comment type="caution">
    <text evidence="2">The sequence shown here is derived from an EMBL/GenBank/DDBJ whole genome shotgun (WGS) entry which is preliminary data.</text>
</comment>
<feature type="compositionally biased region" description="Pro residues" evidence="1">
    <location>
        <begin position="462"/>
        <end position="472"/>
    </location>
</feature>
<dbReference type="EMBL" id="JAACJJ010000028">
    <property type="protein sequence ID" value="KAF5321889.1"/>
    <property type="molecule type" value="Genomic_DNA"/>
</dbReference>
<dbReference type="AlphaFoldDB" id="A0A8H5BEJ1"/>
<organism evidence="2 3">
    <name type="scientific">Psilocybe cf. subviscida</name>
    <dbReference type="NCBI Taxonomy" id="2480587"/>
    <lineage>
        <taxon>Eukaryota</taxon>
        <taxon>Fungi</taxon>
        <taxon>Dikarya</taxon>
        <taxon>Basidiomycota</taxon>
        <taxon>Agaricomycotina</taxon>
        <taxon>Agaricomycetes</taxon>
        <taxon>Agaricomycetidae</taxon>
        <taxon>Agaricales</taxon>
        <taxon>Agaricineae</taxon>
        <taxon>Strophariaceae</taxon>
        <taxon>Psilocybe</taxon>
    </lineage>
</organism>
<proteinExistence type="predicted"/>
<protein>
    <submittedName>
        <fullName evidence="2">Uncharacterized protein</fullName>
    </submittedName>
</protein>
<sequence length="572" mass="63160">MLDLETTNVHADATIALPTYSRLLSDNEQSYFLQSRAHGANDMILETEFRAPAVLVTYSRVSLVWAILRVQHPLLASRVEMEAGNYQSCSFVYTPPPSPTTTLLQAEACVELQWRSLDDGAVGAGSPGLGDRKLSSNTLSYIVFQSLAGDIRPTREYRLFFHFAHCSMDGVAAHLLINAFFALLGGSCVPGQPPRSDDELLGLLNSEWAKRWSSTSTFSENTIPVCAEGRLPELAGQWRTVASKIEHSARQKRVIGGHTFPRKQFSTTKNTSQVAVYNVEDTRTILAKCRAARVTMSNALFALCSMAWIRLVRNQPHYNPKLPIIIYSAVSLRHLFTSPDDMWQPSPLHPPHKQLESWAFLAVSYFNAVLPGFIPSSASTSAREAAVMWHRARCVRDQFARYSRSPMFIPRVHSTAAERGERARRFAKEDDEALVHARSGGSASALFPSPSASASTLTSPSPAAPATPSKPPTTPSIALIGLSQLGNLDQFYDTRLYPSLDVLYIQGHTRKNKGGMLMFSHTFRGRLALQLGWDEAGFQPGVVEGFWTELDECIREYVIDAPETGGVAKVKL</sequence>
<dbReference type="OrthoDB" id="2965451at2759"/>
<name>A0A8H5BEJ1_9AGAR</name>
<dbReference type="InterPro" id="IPR023213">
    <property type="entry name" value="CAT-like_dom_sf"/>
</dbReference>
<feature type="region of interest" description="Disordered" evidence="1">
    <location>
        <begin position="439"/>
        <end position="472"/>
    </location>
</feature>
<gene>
    <name evidence="2" type="ORF">D9619_000382</name>
</gene>
<evidence type="ECO:0000313" key="3">
    <source>
        <dbReference type="Proteomes" id="UP000567179"/>
    </source>
</evidence>
<reference evidence="2 3" key="1">
    <citation type="journal article" date="2020" name="ISME J.">
        <title>Uncovering the hidden diversity of litter-decomposition mechanisms in mushroom-forming fungi.</title>
        <authorList>
            <person name="Floudas D."/>
            <person name="Bentzer J."/>
            <person name="Ahren D."/>
            <person name="Johansson T."/>
            <person name="Persson P."/>
            <person name="Tunlid A."/>
        </authorList>
    </citation>
    <scope>NUCLEOTIDE SEQUENCE [LARGE SCALE GENOMIC DNA]</scope>
    <source>
        <strain evidence="2 3">CBS 101986</strain>
    </source>
</reference>
<evidence type="ECO:0000256" key="1">
    <source>
        <dbReference type="SAM" id="MobiDB-lite"/>
    </source>
</evidence>
<keyword evidence="3" id="KW-1185">Reference proteome</keyword>
<accession>A0A8H5BEJ1</accession>
<dbReference type="Gene3D" id="3.30.559.10">
    <property type="entry name" value="Chloramphenicol acetyltransferase-like domain"/>
    <property type="match status" value="1"/>
</dbReference>
<dbReference type="Gene3D" id="3.30.559.30">
    <property type="entry name" value="Nonribosomal peptide synthetase, condensation domain"/>
    <property type="match status" value="1"/>
</dbReference>
<dbReference type="Proteomes" id="UP000567179">
    <property type="component" value="Unassembled WGS sequence"/>
</dbReference>